<sequence>MTSAGPPESKSGETDRILQWSHWQMQASANHFVPADWIGVSKVMIGTSRPMSRQCSGSIHPSQEATQGAQPHVTQNEAGLSPMGRSASAGRRSVENNKNPTSLGPSASRQGAAQPPQNCSGNLGRNLFQHISLAHPAAAGRDGLALFTHAPISELVYLLTGASVSASGTEGLYGLNGGENGWELWNRLCHEELLKVMKVGGELGAEYSYNADDYEKPVEGSKKRQANHRAAW</sequence>
<organism evidence="2 3">
    <name type="scientific">Mycena pura</name>
    <dbReference type="NCBI Taxonomy" id="153505"/>
    <lineage>
        <taxon>Eukaryota</taxon>
        <taxon>Fungi</taxon>
        <taxon>Dikarya</taxon>
        <taxon>Basidiomycota</taxon>
        <taxon>Agaricomycotina</taxon>
        <taxon>Agaricomycetes</taxon>
        <taxon>Agaricomycetidae</taxon>
        <taxon>Agaricales</taxon>
        <taxon>Marasmiineae</taxon>
        <taxon>Mycenaceae</taxon>
        <taxon>Mycena</taxon>
    </lineage>
</organism>
<accession>A0AAD6VER6</accession>
<gene>
    <name evidence="2" type="ORF">GGX14DRAFT_396040</name>
</gene>
<evidence type="ECO:0000313" key="3">
    <source>
        <dbReference type="Proteomes" id="UP001219525"/>
    </source>
</evidence>
<protein>
    <submittedName>
        <fullName evidence="2">Uncharacterized protein</fullName>
    </submittedName>
</protein>
<evidence type="ECO:0000256" key="1">
    <source>
        <dbReference type="SAM" id="MobiDB-lite"/>
    </source>
</evidence>
<comment type="caution">
    <text evidence="2">The sequence shown here is derived from an EMBL/GenBank/DDBJ whole genome shotgun (WGS) entry which is preliminary data.</text>
</comment>
<feature type="compositionally biased region" description="Polar residues" evidence="1">
    <location>
        <begin position="49"/>
        <end position="78"/>
    </location>
</feature>
<name>A0AAD6VER6_9AGAR</name>
<dbReference type="Proteomes" id="UP001219525">
    <property type="component" value="Unassembled WGS sequence"/>
</dbReference>
<evidence type="ECO:0000313" key="2">
    <source>
        <dbReference type="EMBL" id="KAJ7207827.1"/>
    </source>
</evidence>
<proteinExistence type="predicted"/>
<keyword evidence="3" id="KW-1185">Reference proteome</keyword>
<dbReference type="EMBL" id="JARJCW010000035">
    <property type="protein sequence ID" value="KAJ7207827.1"/>
    <property type="molecule type" value="Genomic_DNA"/>
</dbReference>
<reference evidence="2" key="1">
    <citation type="submission" date="2023-03" db="EMBL/GenBank/DDBJ databases">
        <title>Massive genome expansion in bonnet fungi (Mycena s.s.) driven by repeated elements and novel gene families across ecological guilds.</title>
        <authorList>
            <consortium name="Lawrence Berkeley National Laboratory"/>
            <person name="Harder C.B."/>
            <person name="Miyauchi S."/>
            <person name="Viragh M."/>
            <person name="Kuo A."/>
            <person name="Thoen E."/>
            <person name="Andreopoulos B."/>
            <person name="Lu D."/>
            <person name="Skrede I."/>
            <person name="Drula E."/>
            <person name="Henrissat B."/>
            <person name="Morin E."/>
            <person name="Kohler A."/>
            <person name="Barry K."/>
            <person name="LaButti K."/>
            <person name="Morin E."/>
            <person name="Salamov A."/>
            <person name="Lipzen A."/>
            <person name="Mereny Z."/>
            <person name="Hegedus B."/>
            <person name="Baldrian P."/>
            <person name="Stursova M."/>
            <person name="Weitz H."/>
            <person name="Taylor A."/>
            <person name="Grigoriev I.V."/>
            <person name="Nagy L.G."/>
            <person name="Martin F."/>
            <person name="Kauserud H."/>
        </authorList>
    </citation>
    <scope>NUCLEOTIDE SEQUENCE</scope>
    <source>
        <strain evidence="2">9144</strain>
    </source>
</reference>
<feature type="region of interest" description="Disordered" evidence="1">
    <location>
        <begin position="49"/>
        <end position="121"/>
    </location>
</feature>
<dbReference type="AlphaFoldDB" id="A0AAD6VER6"/>
<feature type="compositionally biased region" description="Polar residues" evidence="1">
    <location>
        <begin position="96"/>
        <end position="121"/>
    </location>
</feature>